<dbReference type="InterPro" id="IPR036823">
    <property type="entry name" value="Ribosomal_uS7_dom_sf"/>
</dbReference>
<dbReference type="GO" id="GO:0005840">
    <property type="term" value="C:ribosome"/>
    <property type="evidence" value="ECO:0007669"/>
    <property type="project" value="UniProtKB-KW"/>
</dbReference>
<accession>A0A9W8JU41</accession>
<dbReference type="GO" id="GO:1990904">
    <property type="term" value="C:ribonucleoprotein complex"/>
    <property type="evidence" value="ECO:0007669"/>
    <property type="project" value="UniProtKB-KW"/>
</dbReference>
<gene>
    <name evidence="5" type="ORF">NLJ89_g8728</name>
</gene>
<dbReference type="InterPro" id="IPR047988">
    <property type="entry name" value="Ribosomal_uS7m_fungi"/>
</dbReference>
<dbReference type="Proteomes" id="UP001148786">
    <property type="component" value="Unassembled WGS sequence"/>
</dbReference>
<name>A0A9W8JU41_9AGAR</name>
<dbReference type="SUPFAM" id="SSF47973">
    <property type="entry name" value="Ribosomal protein S7"/>
    <property type="match status" value="1"/>
</dbReference>
<comment type="similarity">
    <text evidence="1">Belongs to the universal ribosomal protein uS7 family.</text>
</comment>
<dbReference type="Gene3D" id="1.10.455.10">
    <property type="entry name" value="Ribosomal protein S7 domain"/>
    <property type="match status" value="1"/>
</dbReference>
<evidence type="ECO:0000256" key="2">
    <source>
        <dbReference type="ARBA" id="ARBA00022980"/>
    </source>
</evidence>
<evidence type="ECO:0000256" key="1">
    <source>
        <dbReference type="ARBA" id="ARBA00007151"/>
    </source>
</evidence>
<reference evidence="5" key="1">
    <citation type="submission" date="2022-07" db="EMBL/GenBank/DDBJ databases">
        <title>Genome Sequence of Agrocybe chaxingu.</title>
        <authorList>
            <person name="Buettner E."/>
        </authorList>
    </citation>
    <scope>NUCLEOTIDE SEQUENCE</scope>
    <source>
        <strain evidence="5">MP-N11</strain>
    </source>
</reference>
<keyword evidence="6" id="KW-1185">Reference proteome</keyword>
<evidence type="ECO:0000256" key="3">
    <source>
        <dbReference type="ARBA" id="ARBA00023274"/>
    </source>
</evidence>
<dbReference type="InterPro" id="IPR000235">
    <property type="entry name" value="Ribosomal_uS7"/>
</dbReference>
<dbReference type="EMBL" id="JANKHO010001230">
    <property type="protein sequence ID" value="KAJ3502787.1"/>
    <property type="molecule type" value="Genomic_DNA"/>
</dbReference>
<dbReference type="AlphaFoldDB" id="A0A9W8JU41"/>
<evidence type="ECO:0000259" key="4">
    <source>
        <dbReference type="Pfam" id="PF00177"/>
    </source>
</evidence>
<dbReference type="GO" id="GO:0006412">
    <property type="term" value="P:translation"/>
    <property type="evidence" value="ECO:0007669"/>
    <property type="project" value="InterPro"/>
</dbReference>
<proteinExistence type="inferred from homology"/>
<sequence>MLSTLRQTTRRALPCLAPRHARTLVTEESTKKEAFAALNMETPTPQPPAPPPTPTVDLDTMHHHIPPAQLPLLQLMTTMLMRHGLYAQAAKTTSNMLLHIHAMTRQPPMPLVERAILMASPAVRCRKLKKGGGKTVFMPQALNERQRTRIGLKWIVEAVKAPGRQGNTLAERMAREIVAILNGTSGVLKLKEEMHKVAMVNRGGLPQIR</sequence>
<dbReference type="PANTHER" id="PTHR11205">
    <property type="entry name" value="RIBOSOMAL PROTEIN S7"/>
    <property type="match status" value="1"/>
</dbReference>
<dbReference type="Pfam" id="PF00177">
    <property type="entry name" value="Ribosomal_S7"/>
    <property type="match status" value="1"/>
</dbReference>
<dbReference type="OrthoDB" id="9972728at2759"/>
<evidence type="ECO:0000313" key="6">
    <source>
        <dbReference type="Proteomes" id="UP001148786"/>
    </source>
</evidence>
<comment type="caution">
    <text evidence="5">The sequence shown here is derived from an EMBL/GenBank/DDBJ whole genome shotgun (WGS) entry which is preliminary data.</text>
</comment>
<feature type="domain" description="Small ribosomal subunit protein uS7" evidence="4">
    <location>
        <begin position="65"/>
        <end position="202"/>
    </location>
</feature>
<dbReference type="InterPro" id="IPR023798">
    <property type="entry name" value="Ribosomal_uS7_dom"/>
</dbReference>
<dbReference type="CDD" id="cd14868">
    <property type="entry name" value="uS7_Mitochondria_Fungi"/>
    <property type="match status" value="1"/>
</dbReference>
<keyword evidence="2" id="KW-0689">Ribosomal protein</keyword>
<organism evidence="5 6">
    <name type="scientific">Agrocybe chaxingu</name>
    <dbReference type="NCBI Taxonomy" id="84603"/>
    <lineage>
        <taxon>Eukaryota</taxon>
        <taxon>Fungi</taxon>
        <taxon>Dikarya</taxon>
        <taxon>Basidiomycota</taxon>
        <taxon>Agaricomycotina</taxon>
        <taxon>Agaricomycetes</taxon>
        <taxon>Agaricomycetidae</taxon>
        <taxon>Agaricales</taxon>
        <taxon>Agaricineae</taxon>
        <taxon>Strophariaceae</taxon>
        <taxon>Agrocybe</taxon>
    </lineage>
</organism>
<protein>
    <recommendedName>
        <fullName evidence="4">Small ribosomal subunit protein uS7 domain-containing protein</fullName>
    </recommendedName>
</protein>
<keyword evidence="3" id="KW-0687">Ribonucleoprotein</keyword>
<evidence type="ECO:0000313" key="5">
    <source>
        <dbReference type="EMBL" id="KAJ3502787.1"/>
    </source>
</evidence>